<evidence type="ECO:0000256" key="12">
    <source>
        <dbReference type="SAM" id="MobiDB-lite"/>
    </source>
</evidence>
<evidence type="ECO:0000256" key="9">
    <source>
        <dbReference type="ARBA" id="ARBA00023163"/>
    </source>
</evidence>
<dbReference type="GO" id="GO:0070897">
    <property type="term" value="P:transcription preinitiation complex assembly"/>
    <property type="evidence" value="ECO:0007669"/>
    <property type="project" value="InterPro"/>
</dbReference>
<dbReference type="InterPro" id="IPR000812">
    <property type="entry name" value="TFIIB"/>
</dbReference>
<dbReference type="InterPro" id="IPR023486">
    <property type="entry name" value="TFIIB_CS"/>
</dbReference>
<dbReference type="CDD" id="cd20553">
    <property type="entry name" value="CYCLIN_TFIIIB90_rpt1"/>
    <property type="match status" value="1"/>
</dbReference>
<reference evidence="14" key="1">
    <citation type="submission" date="2020-11" db="EMBL/GenBank/DDBJ databases">
        <title>Kefir isolates.</title>
        <authorList>
            <person name="Marcisauskas S."/>
            <person name="Kim Y."/>
            <person name="Blasche S."/>
        </authorList>
    </citation>
    <scope>NUCLEOTIDE SEQUENCE</scope>
    <source>
        <strain evidence="14">Olga-1</strain>
    </source>
</reference>
<dbReference type="GO" id="GO:0017025">
    <property type="term" value="F:TBP-class protein binding"/>
    <property type="evidence" value="ECO:0007669"/>
    <property type="project" value="InterPro"/>
</dbReference>
<dbReference type="OrthoDB" id="511529at2759"/>
<sequence length="828" mass="94127">MELQLYFMDFVPSRTLVSVLETNKQLNQLALSSLISNINKLTSPENETIYISIFSPQNKNRVIETFNTICVSNPSSQISTQLPTPTYSKAKQNSLVDMTQVSHKLSSLIENLGNPMLFQTSLCKQQNNYNNYNSIFQIGNLQSTRDPLNFDDKEIKIIDSNIISSNFHLIVNKDEPFIKFNIDMKKLNSNEMNSLFKFSSKLPQLENENSSIQGQIFSENNAITIDYILKKGIEIPPRNDYDYDVFYNYEIEFGKIHINNTYFMNFCKTCGGREFGREIHTASGDLACINCGTVMEENPIVSEVTFAENAAGAATVQGSYVSNDQTHANFGNGRGSLESREQTIQNGKRRIKNVALSLGIPDHISESAHQWFKLALTNNFVQGRRSQNVIAACLYIACRKHHTHHMLIDFSSRLQISVYAVGATFLKMVKALHITDLPLVDPSLFIQHFADKLDFGSKKVKVIKDARKIAQRMSDDWIREGRRPAGVAGACILLAARMNNFRRTHLEIVAVTHIGAQTIQKRLQEFKKTQISNMTIDDFRDDEKLNEFQKHSLPPSFGKGREEYIKRKKEIEQFDQMEDAMLNDPVLGAMLEDADISEDDIQYHIKMILGRKKKELTNKVNATLVYKDGVNKIQIDDENSVRIEPNLELDFDFISDPTTIIQKHEKELLKMIEMNRPRNLASALPTTEEILKRIPDDEENEQFKVMLDDEELDAFILTKEESELKERLWTGSNQEFLLEQEKKRLKMETDKVAGHTSQVRKRRKKNDDDTMNAIENSGSSSGMGGLAGLIRANLSGNSSASDNAKALLNSKTLSKKINYNAVNNLFDD</sequence>
<dbReference type="SMART" id="SM00385">
    <property type="entry name" value="CYCLIN"/>
    <property type="match status" value="2"/>
</dbReference>
<proteinExistence type="inferred from homology"/>
<dbReference type="AlphaFoldDB" id="A0A9P6WIE1"/>
<dbReference type="PRINTS" id="PR00685">
    <property type="entry name" value="TIFACTORIIB"/>
</dbReference>
<keyword evidence="8" id="KW-0010">Activator</keyword>
<dbReference type="InterPro" id="IPR011665">
    <property type="entry name" value="BRF1_TBP-bd_dom"/>
</dbReference>
<evidence type="ECO:0000256" key="10">
    <source>
        <dbReference type="ARBA" id="ARBA00023242"/>
    </source>
</evidence>
<evidence type="ECO:0000313" key="14">
    <source>
        <dbReference type="EMBL" id="KAG0687711.1"/>
    </source>
</evidence>
<dbReference type="GO" id="GO:0005634">
    <property type="term" value="C:nucleus"/>
    <property type="evidence" value="ECO:0007669"/>
    <property type="project" value="UniProtKB-SubCell"/>
</dbReference>
<keyword evidence="6" id="KW-0862">Zinc</keyword>
<feature type="domain" description="Cyclin-like" evidence="13">
    <location>
        <begin position="349"/>
        <end position="430"/>
    </location>
</feature>
<dbReference type="InterPro" id="IPR036915">
    <property type="entry name" value="Cyclin-like_sf"/>
</dbReference>
<dbReference type="InterPro" id="IPR013763">
    <property type="entry name" value="Cyclin-like_dom"/>
</dbReference>
<comment type="subcellular location">
    <subcellularLocation>
        <location evidence="1">Nucleus</location>
    </subcellularLocation>
</comment>
<dbReference type="GO" id="GO:0001006">
    <property type="term" value="F:RNA polymerase III type 3 promoter sequence-specific DNA binding"/>
    <property type="evidence" value="ECO:0007669"/>
    <property type="project" value="TreeGrafter"/>
</dbReference>
<evidence type="ECO:0000313" key="15">
    <source>
        <dbReference type="Proteomes" id="UP000697127"/>
    </source>
</evidence>
<keyword evidence="9" id="KW-0804">Transcription</keyword>
<keyword evidence="7" id="KW-0805">Transcription regulation</keyword>
<feature type="domain" description="Cyclin-like" evidence="13">
    <location>
        <begin position="444"/>
        <end position="583"/>
    </location>
</feature>
<evidence type="ECO:0000256" key="8">
    <source>
        <dbReference type="ARBA" id="ARBA00023159"/>
    </source>
</evidence>
<evidence type="ECO:0000259" key="13">
    <source>
        <dbReference type="SMART" id="SM00385"/>
    </source>
</evidence>
<evidence type="ECO:0000256" key="6">
    <source>
        <dbReference type="ARBA" id="ARBA00022833"/>
    </source>
</evidence>
<organism evidence="14 15">
    <name type="scientific">Pichia californica</name>
    <dbReference type="NCBI Taxonomy" id="460514"/>
    <lineage>
        <taxon>Eukaryota</taxon>
        <taxon>Fungi</taxon>
        <taxon>Dikarya</taxon>
        <taxon>Ascomycota</taxon>
        <taxon>Saccharomycotina</taxon>
        <taxon>Pichiomycetes</taxon>
        <taxon>Pichiales</taxon>
        <taxon>Pichiaceae</taxon>
        <taxon>Pichia</taxon>
    </lineage>
</organism>
<keyword evidence="5" id="KW-0863">Zinc-finger</keyword>
<dbReference type="Proteomes" id="UP000697127">
    <property type="component" value="Unassembled WGS sequence"/>
</dbReference>
<evidence type="ECO:0000256" key="4">
    <source>
        <dbReference type="ARBA" id="ARBA00022737"/>
    </source>
</evidence>
<dbReference type="InterPro" id="IPR013150">
    <property type="entry name" value="TFIIB_cyclin"/>
</dbReference>
<dbReference type="FunFam" id="1.10.472.10:FF:000007">
    <property type="entry name" value="Transcription factor IIIB 90 kDa subunit"/>
    <property type="match status" value="1"/>
</dbReference>
<evidence type="ECO:0000256" key="11">
    <source>
        <dbReference type="ARBA" id="ARBA00031009"/>
    </source>
</evidence>
<evidence type="ECO:0000256" key="7">
    <source>
        <dbReference type="ARBA" id="ARBA00023015"/>
    </source>
</evidence>
<dbReference type="GO" id="GO:0000995">
    <property type="term" value="F:RNA polymerase III general transcription initiation factor activity"/>
    <property type="evidence" value="ECO:0007669"/>
    <property type="project" value="TreeGrafter"/>
</dbReference>
<keyword evidence="3" id="KW-0479">Metal-binding</keyword>
<name>A0A9P6WIE1_9ASCO</name>
<dbReference type="EMBL" id="PUHW01000226">
    <property type="protein sequence ID" value="KAG0687711.1"/>
    <property type="molecule type" value="Genomic_DNA"/>
</dbReference>
<dbReference type="GO" id="GO:0008270">
    <property type="term" value="F:zinc ion binding"/>
    <property type="evidence" value="ECO:0007669"/>
    <property type="project" value="UniProtKB-KW"/>
</dbReference>
<dbReference type="GO" id="GO:0006384">
    <property type="term" value="P:transcription initiation at RNA polymerase III promoter"/>
    <property type="evidence" value="ECO:0007669"/>
    <property type="project" value="UniProtKB-ARBA"/>
</dbReference>
<dbReference type="Gene3D" id="1.10.472.10">
    <property type="entry name" value="Cyclin-like"/>
    <property type="match status" value="2"/>
</dbReference>
<dbReference type="Pfam" id="PF00382">
    <property type="entry name" value="TFIIB"/>
    <property type="match status" value="2"/>
</dbReference>
<evidence type="ECO:0000256" key="5">
    <source>
        <dbReference type="ARBA" id="ARBA00022771"/>
    </source>
</evidence>
<dbReference type="Pfam" id="PF07741">
    <property type="entry name" value="BRF1"/>
    <property type="match status" value="1"/>
</dbReference>
<dbReference type="PROSITE" id="PS00782">
    <property type="entry name" value="TFIIB"/>
    <property type="match status" value="2"/>
</dbReference>
<dbReference type="GO" id="GO:0097550">
    <property type="term" value="C:transcription preinitiation complex"/>
    <property type="evidence" value="ECO:0007669"/>
    <property type="project" value="TreeGrafter"/>
</dbReference>
<evidence type="ECO:0000256" key="1">
    <source>
        <dbReference type="ARBA" id="ARBA00004123"/>
    </source>
</evidence>
<feature type="region of interest" description="Disordered" evidence="12">
    <location>
        <begin position="748"/>
        <end position="782"/>
    </location>
</feature>
<accession>A0A9P6WIE1</accession>
<evidence type="ECO:0000256" key="3">
    <source>
        <dbReference type="ARBA" id="ARBA00022723"/>
    </source>
</evidence>
<evidence type="ECO:0000256" key="2">
    <source>
        <dbReference type="ARBA" id="ARBA00010857"/>
    </source>
</evidence>
<comment type="caution">
    <text evidence="14">The sequence shown here is derived from an EMBL/GenBank/DDBJ whole genome shotgun (WGS) entry which is preliminary data.</text>
</comment>
<keyword evidence="10" id="KW-0539">Nucleus</keyword>
<comment type="similarity">
    <text evidence="2">Belongs to the TFIIB family.</text>
</comment>
<keyword evidence="15" id="KW-1185">Reference proteome</keyword>
<dbReference type="PANTHER" id="PTHR11618:SF4">
    <property type="entry name" value="TRANSCRIPTION FACTOR IIIB 90 KDA SUBUNIT"/>
    <property type="match status" value="1"/>
</dbReference>
<dbReference type="InterPro" id="IPR013137">
    <property type="entry name" value="Znf_TFIIB"/>
</dbReference>
<dbReference type="SUPFAM" id="SSF57783">
    <property type="entry name" value="Zinc beta-ribbon"/>
    <property type="match status" value="1"/>
</dbReference>
<dbReference type="PANTHER" id="PTHR11618">
    <property type="entry name" value="TRANSCRIPTION INITIATION FACTOR IIB-RELATED"/>
    <property type="match status" value="1"/>
</dbReference>
<keyword evidence="4" id="KW-0677">Repeat</keyword>
<dbReference type="SUPFAM" id="SSF47954">
    <property type="entry name" value="Cyclin-like"/>
    <property type="match status" value="2"/>
</dbReference>
<protein>
    <recommendedName>
        <fullName evidence="11">B-related factor 1</fullName>
    </recommendedName>
</protein>
<gene>
    <name evidence="14" type="primary">BRF1</name>
    <name evidence="14" type="ORF">C6P40_001978</name>
</gene>
<dbReference type="GO" id="GO:0000126">
    <property type="term" value="C:transcription factor TFIIIB complex"/>
    <property type="evidence" value="ECO:0007669"/>
    <property type="project" value="UniProtKB-ARBA"/>
</dbReference>
<dbReference type="CDD" id="cd20554">
    <property type="entry name" value="CYCLIN_TFIIIB90_rpt2"/>
    <property type="match status" value="1"/>
</dbReference>
<dbReference type="Pfam" id="PF08271">
    <property type="entry name" value="Zn_Ribbon_TF"/>
    <property type="match status" value="1"/>
</dbReference>
<dbReference type="Gene3D" id="1.20.5.650">
    <property type="entry name" value="Single helix bin"/>
    <property type="match status" value="1"/>
</dbReference>
<dbReference type="FunFam" id="1.10.472.10:FF:000002">
    <property type="entry name" value="Transcription factor IIIB 90 kDa subunit"/>
    <property type="match status" value="1"/>
</dbReference>